<accession>A0A1K1MQY2</accession>
<organism evidence="9 10">
    <name type="scientific">Chitinophaga sancti</name>
    <dbReference type="NCBI Taxonomy" id="1004"/>
    <lineage>
        <taxon>Bacteria</taxon>
        <taxon>Pseudomonadati</taxon>
        <taxon>Bacteroidota</taxon>
        <taxon>Chitinophagia</taxon>
        <taxon>Chitinophagales</taxon>
        <taxon>Chitinophagaceae</taxon>
        <taxon>Chitinophaga</taxon>
    </lineage>
</organism>
<dbReference type="NCBIfam" id="TIGR04057">
    <property type="entry name" value="SusC_RagA_signa"/>
    <property type="match status" value="1"/>
</dbReference>
<feature type="domain" description="TonB-dependent receptor plug" evidence="8">
    <location>
        <begin position="263"/>
        <end position="386"/>
    </location>
</feature>
<evidence type="ECO:0000256" key="1">
    <source>
        <dbReference type="ARBA" id="ARBA00004571"/>
    </source>
</evidence>
<evidence type="ECO:0000256" key="4">
    <source>
        <dbReference type="ARBA" id="ARBA00022692"/>
    </source>
</evidence>
<keyword evidence="2 7" id="KW-0813">Transport</keyword>
<dbReference type="Pfam" id="PF13715">
    <property type="entry name" value="CarbopepD_reg_2"/>
    <property type="match status" value="1"/>
</dbReference>
<dbReference type="InterPro" id="IPR036942">
    <property type="entry name" value="Beta-barrel_TonB_sf"/>
</dbReference>
<dbReference type="InterPro" id="IPR012910">
    <property type="entry name" value="Plug_dom"/>
</dbReference>
<evidence type="ECO:0000259" key="8">
    <source>
        <dbReference type="Pfam" id="PF07715"/>
    </source>
</evidence>
<keyword evidence="5 7" id="KW-0472">Membrane</keyword>
<dbReference type="InterPro" id="IPR008969">
    <property type="entry name" value="CarboxyPept-like_regulatory"/>
</dbReference>
<dbReference type="AlphaFoldDB" id="A0A1K1MQY2"/>
<keyword evidence="4 7" id="KW-0812">Transmembrane</keyword>
<dbReference type="InterPro" id="IPR023997">
    <property type="entry name" value="TonB-dep_OMP_SusC/RagA_CS"/>
</dbReference>
<gene>
    <name evidence="9" type="ORF">SAMN05661012_00805</name>
</gene>
<dbReference type="SUPFAM" id="SSF49464">
    <property type="entry name" value="Carboxypeptidase regulatory domain-like"/>
    <property type="match status" value="1"/>
</dbReference>
<evidence type="ECO:0000256" key="6">
    <source>
        <dbReference type="ARBA" id="ARBA00023237"/>
    </source>
</evidence>
<dbReference type="InterPro" id="IPR039426">
    <property type="entry name" value="TonB-dep_rcpt-like"/>
</dbReference>
<dbReference type="GO" id="GO:0009279">
    <property type="term" value="C:cell outer membrane"/>
    <property type="evidence" value="ECO:0007669"/>
    <property type="project" value="UniProtKB-SubCell"/>
</dbReference>
<evidence type="ECO:0000313" key="10">
    <source>
        <dbReference type="Proteomes" id="UP000183788"/>
    </source>
</evidence>
<dbReference type="PROSITE" id="PS52016">
    <property type="entry name" value="TONB_DEPENDENT_REC_3"/>
    <property type="match status" value="1"/>
</dbReference>
<dbReference type="STRING" id="1004.SAMN05661012_00805"/>
<evidence type="ECO:0000256" key="3">
    <source>
        <dbReference type="ARBA" id="ARBA00022452"/>
    </source>
</evidence>
<sequence>MQFMQKTANWLGLPIPLPQRSQQQSRLQPNLVRAMKLTVILLTVAFLQVQATGFSQRITFTGKHLPLKQVLNAVEKQTGYVAFYNRDVLQTATPVSISVQDMSLANFLDLVLAREPLTYLIEGKTIYLSQKDFAPTPIGLPIPRIDITGTVKNKAGETLPGASVRVIGLGGTTTTPKGTFSIGAVTEGMILQFSMVGYAPIEIVIRKSGEEWTAEPLITNYNKNVIVTKNNGIQLTVILETAISNLNEIIINKGYYTETQKLSTGSTASVDARAIEKQPVTNVLQAMQGRMPGMTIVQSNGFPGSAFTVQIRGVNSLLQNSQPLYIVDGVPFLSDAINAQTGFVINGANGATSPLNSISPGDIEQVEILKDGDATAIYGSRGANGVILITTKKGRAGKTLLNINVNTGMSHVPHMLNTLKTPKYLALRRQGFANAGLTPTTSNAPDLKTWDTTAYTDFQQLLIGNTAKSTEANISLSGGDERTNFLLSGTYHHESTVYYMDKFYNRGSLNVSINHRSLDQKLSIGFSAMYLADNNTLALQDLTTLAYQLSPDFPLYNKDGSLYFNTYFSNPLGVMSVTNRNKSSNINSSLNIRYKLLPGLDLKVMGGFGRADMDQAQLTPRAAQDPTSTTAVSRAAFVYSYTNNYIIEPQISYVKVLGKGKISAMAGGSWQYRKSRQPYYTIASNFSSDDFIENVSSAATISTYSSSTDYKFVSILGRVNYVYNERYILNGIFRRDGSSRFGPNNRFGNFGAIGAAWVFSDESFMQGQHAWLSFGKLRGSFGITGSDNIGNYQYLDSYSSTSYSYNGYTGLVPSRIANSKYKWEQTQKIELAMELGFLKDRIRFTPAYYNNQTGNQLVSYTISSQSGFSSYQANLPAKVQNSGMEFTLNTTNIQKKNFNWTSNFNISFNRNKLKSFPNIKSTSYYSSYVVGNPISGIYVYKYAGYDSTTGMPKVEDMDKNGTISYGLYPLGLGDRYFYGTAYPKYYGGFSNTITYKQFTLDIMFQFVKQIGTDILSTSLYPPGYIYNLSEDALQKYLADGPADQRHVRANYSTAVGNYMGSDRMRVDASFLRLKNMAFSYELPSDLARNMHLTAARIYLQGQNLLTITKYKGYDPESQGLTLPPLRTFTAGIKLSL</sequence>
<dbReference type="Gene3D" id="2.40.170.20">
    <property type="entry name" value="TonB-dependent receptor, beta-barrel domain"/>
    <property type="match status" value="1"/>
</dbReference>
<dbReference type="SUPFAM" id="SSF56935">
    <property type="entry name" value="Porins"/>
    <property type="match status" value="1"/>
</dbReference>
<dbReference type="NCBIfam" id="TIGR04056">
    <property type="entry name" value="OMP_RagA_SusC"/>
    <property type="match status" value="1"/>
</dbReference>
<dbReference type="OrthoDB" id="9768177at2"/>
<dbReference type="Pfam" id="PF07715">
    <property type="entry name" value="Plug"/>
    <property type="match status" value="1"/>
</dbReference>
<dbReference type="Gene3D" id="2.170.130.10">
    <property type="entry name" value="TonB-dependent receptor, plug domain"/>
    <property type="match status" value="1"/>
</dbReference>
<evidence type="ECO:0000256" key="5">
    <source>
        <dbReference type="ARBA" id="ARBA00023136"/>
    </source>
</evidence>
<comment type="subcellular location">
    <subcellularLocation>
        <location evidence="1 7">Cell outer membrane</location>
        <topology evidence="1 7">Multi-pass membrane protein</topology>
    </subcellularLocation>
</comment>
<evidence type="ECO:0000256" key="2">
    <source>
        <dbReference type="ARBA" id="ARBA00022448"/>
    </source>
</evidence>
<dbReference type="InterPro" id="IPR023996">
    <property type="entry name" value="TonB-dep_OMP_SusC/RagA"/>
</dbReference>
<dbReference type="Proteomes" id="UP000183788">
    <property type="component" value="Unassembled WGS sequence"/>
</dbReference>
<dbReference type="InterPro" id="IPR037066">
    <property type="entry name" value="Plug_dom_sf"/>
</dbReference>
<protein>
    <submittedName>
        <fullName evidence="9">TonB-linked outer membrane protein, SusC/RagA family</fullName>
    </submittedName>
</protein>
<evidence type="ECO:0000256" key="7">
    <source>
        <dbReference type="PROSITE-ProRule" id="PRU01360"/>
    </source>
</evidence>
<proteinExistence type="inferred from homology"/>
<evidence type="ECO:0000313" key="9">
    <source>
        <dbReference type="EMBL" id="SFW25481.1"/>
    </source>
</evidence>
<dbReference type="EMBL" id="FPIZ01000002">
    <property type="protein sequence ID" value="SFW25481.1"/>
    <property type="molecule type" value="Genomic_DNA"/>
</dbReference>
<keyword evidence="3 7" id="KW-1134">Transmembrane beta strand</keyword>
<keyword evidence="6 7" id="KW-0998">Cell outer membrane</keyword>
<reference evidence="9 10" key="1">
    <citation type="submission" date="2016-11" db="EMBL/GenBank/DDBJ databases">
        <authorList>
            <person name="Jaros S."/>
            <person name="Januszkiewicz K."/>
            <person name="Wedrychowicz H."/>
        </authorList>
    </citation>
    <scope>NUCLEOTIDE SEQUENCE [LARGE SCALE GENOMIC DNA]</scope>
    <source>
        <strain evidence="9 10">DSM 784</strain>
    </source>
</reference>
<name>A0A1K1MQY2_9BACT</name>
<comment type="similarity">
    <text evidence="7">Belongs to the TonB-dependent receptor family.</text>
</comment>